<feature type="domain" description="Bacterial type II secretion system protein E" evidence="4">
    <location>
        <begin position="293"/>
        <end position="307"/>
    </location>
</feature>
<keyword evidence="2" id="KW-0547">Nucleotide-binding</keyword>
<gene>
    <name evidence="5" type="ORF">CLV39_0372</name>
</gene>
<evidence type="ECO:0000256" key="2">
    <source>
        <dbReference type="ARBA" id="ARBA00022741"/>
    </source>
</evidence>
<dbReference type="Gene3D" id="3.40.50.300">
    <property type="entry name" value="P-loop containing nucleotide triphosphate hydrolases"/>
    <property type="match status" value="1"/>
</dbReference>
<dbReference type="CDD" id="cd01129">
    <property type="entry name" value="PulE-GspE-like"/>
    <property type="match status" value="1"/>
</dbReference>
<dbReference type="GO" id="GO:0005524">
    <property type="term" value="F:ATP binding"/>
    <property type="evidence" value="ECO:0007669"/>
    <property type="project" value="UniProtKB-KW"/>
</dbReference>
<dbReference type="InterPro" id="IPR001482">
    <property type="entry name" value="T2SS/T4SS_dom"/>
</dbReference>
<dbReference type="FunFam" id="3.30.450.90:FF:000001">
    <property type="entry name" value="Type II secretion system ATPase GspE"/>
    <property type="match status" value="1"/>
</dbReference>
<evidence type="ECO:0000256" key="1">
    <source>
        <dbReference type="ARBA" id="ARBA00006611"/>
    </source>
</evidence>
<accession>A0A3M0BSD4</accession>
<dbReference type="Gene3D" id="3.30.450.90">
    <property type="match status" value="1"/>
</dbReference>
<dbReference type="RefSeq" id="WP_211325021.1">
    <property type="nucleotide sequence ID" value="NZ_REFO01000010.1"/>
</dbReference>
<dbReference type="Proteomes" id="UP000280842">
    <property type="component" value="Unassembled WGS sequence"/>
</dbReference>
<dbReference type="InterPro" id="IPR027417">
    <property type="entry name" value="P-loop_NTPase"/>
</dbReference>
<name>A0A3M0BSD4_9AQUI</name>
<dbReference type="GO" id="GO:0005886">
    <property type="term" value="C:plasma membrane"/>
    <property type="evidence" value="ECO:0007669"/>
    <property type="project" value="TreeGrafter"/>
</dbReference>
<dbReference type="EMBL" id="REFO01000010">
    <property type="protein sequence ID" value="RMA97748.1"/>
    <property type="molecule type" value="Genomic_DNA"/>
</dbReference>
<keyword evidence="3" id="KW-0067">ATP-binding</keyword>
<dbReference type="PROSITE" id="PS00662">
    <property type="entry name" value="T2SP_E"/>
    <property type="match status" value="1"/>
</dbReference>
<evidence type="ECO:0000313" key="5">
    <source>
        <dbReference type="EMBL" id="RMA97748.1"/>
    </source>
</evidence>
<organism evidence="5 6">
    <name type="scientific">Hydrogenothermus marinus</name>
    <dbReference type="NCBI Taxonomy" id="133270"/>
    <lineage>
        <taxon>Bacteria</taxon>
        <taxon>Pseudomonadati</taxon>
        <taxon>Aquificota</taxon>
        <taxon>Aquificia</taxon>
        <taxon>Aquificales</taxon>
        <taxon>Hydrogenothermaceae</taxon>
        <taxon>Hydrogenothermus</taxon>
    </lineage>
</organism>
<proteinExistence type="inferred from homology"/>
<comment type="caution">
    <text evidence="5">The sequence shown here is derived from an EMBL/GenBank/DDBJ whole genome shotgun (WGS) entry which is preliminary data.</text>
</comment>
<reference evidence="5 6" key="1">
    <citation type="submission" date="2018-10" db="EMBL/GenBank/DDBJ databases">
        <title>Genomic Encyclopedia of Archaeal and Bacterial Type Strains, Phase II (KMG-II): from individual species to whole genera.</title>
        <authorList>
            <person name="Goeker M."/>
        </authorList>
    </citation>
    <scope>NUCLEOTIDE SEQUENCE [LARGE SCALE GENOMIC DNA]</scope>
    <source>
        <strain evidence="5 6">VM1</strain>
    </source>
</reference>
<dbReference type="GO" id="GO:0016887">
    <property type="term" value="F:ATP hydrolysis activity"/>
    <property type="evidence" value="ECO:0007669"/>
    <property type="project" value="TreeGrafter"/>
</dbReference>
<dbReference type="PANTHER" id="PTHR30258:SF2">
    <property type="entry name" value="COMG OPERON PROTEIN 1"/>
    <property type="match status" value="1"/>
</dbReference>
<evidence type="ECO:0000313" key="6">
    <source>
        <dbReference type="Proteomes" id="UP000280842"/>
    </source>
</evidence>
<dbReference type="Pfam" id="PF00437">
    <property type="entry name" value="T2SSE"/>
    <property type="match status" value="1"/>
</dbReference>
<dbReference type="FunFam" id="3.40.50.300:FF:000398">
    <property type="entry name" value="Type IV pilus assembly ATPase PilB"/>
    <property type="match status" value="1"/>
</dbReference>
<comment type="similarity">
    <text evidence="1">Belongs to the GSP E family.</text>
</comment>
<dbReference type="AlphaFoldDB" id="A0A3M0BSD4"/>
<evidence type="ECO:0000256" key="3">
    <source>
        <dbReference type="ARBA" id="ARBA00022840"/>
    </source>
</evidence>
<protein>
    <submittedName>
        <fullName evidence="5">General secretion pathway protein E</fullName>
    </submittedName>
</protein>
<dbReference type="SUPFAM" id="SSF52540">
    <property type="entry name" value="P-loop containing nucleoside triphosphate hydrolases"/>
    <property type="match status" value="1"/>
</dbReference>
<dbReference type="PANTHER" id="PTHR30258">
    <property type="entry name" value="TYPE II SECRETION SYSTEM PROTEIN GSPE-RELATED"/>
    <property type="match status" value="1"/>
</dbReference>
<keyword evidence="6" id="KW-1185">Reference proteome</keyword>
<sequence length="475" mass="53965">MEKLNFSIDFYKNNYILPAGENKFYITDKTPFFAVEDVKFYLNTIPELIKISEKEFQEKLEEYISNISHKLEEETEENIESVEDILQGSDTPVIQLLNSTFIKAIRTNASDIHFEPFKEEVLIRFRMDGVLHQIDKIPTSMYSSVVSRIKVISKLNIAEKRLPQDGRVRIKIGNKEVDMRVSTLPTVFGERVVIRLLDKANKILTLKELGLYEDDYKLFESIITKPYGLILVTGPTGSGKSTTLYASLLKLKTPRKNILTVEDPVEYQIDGISQIQVNPKIGLTFASGLRSILRQDPDIIMVGEIRDLETAEMAIHASMTGHLVLSTLHTNDAPSSITRLADIGIEPFLIASSLEGVIAQRLVRRICENCKTEVKPSEEEKEFIKKHLNIDKDFNLYKGKGCEKCLNTGYKGRIAIYEILKIDEDLRSLISKNTDSKIIRDYALKNEMRTLLQDGLRKAINGITTVEEVLQVAKS</sequence>
<evidence type="ECO:0000259" key="4">
    <source>
        <dbReference type="PROSITE" id="PS00662"/>
    </source>
</evidence>